<dbReference type="InterPro" id="IPR042242">
    <property type="entry name" value="RecO_C"/>
</dbReference>
<evidence type="ECO:0000256" key="3">
    <source>
        <dbReference type="ARBA" id="ARBA00022763"/>
    </source>
</evidence>
<dbReference type="InterPro" id="IPR022572">
    <property type="entry name" value="DNA_rep/recomb_RecO_N"/>
</dbReference>
<dbReference type="PANTHER" id="PTHR33991">
    <property type="entry name" value="DNA REPAIR PROTEIN RECO"/>
    <property type="match status" value="1"/>
</dbReference>
<dbReference type="Proteomes" id="UP000246099">
    <property type="component" value="Chromosome"/>
</dbReference>
<dbReference type="Gene3D" id="2.40.50.140">
    <property type="entry name" value="Nucleic acid-binding proteins"/>
    <property type="match status" value="1"/>
</dbReference>
<evidence type="ECO:0000313" key="10">
    <source>
        <dbReference type="Proteomes" id="UP000246099"/>
    </source>
</evidence>
<dbReference type="PANTHER" id="PTHR33991:SF1">
    <property type="entry name" value="DNA REPAIR PROTEIN RECO"/>
    <property type="match status" value="1"/>
</dbReference>
<dbReference type="Pfam" id="PF11967">
    <property type="entry name" value="RecO_N"/>
    <property type="match status" value="1"/>
</dbReference>
<dbReference type="SUPFAM" id="SSF57863">
    <property type="entry name" value="ArfGap/RecO-like zinc finger"/>
    <property type="match status" value="1"/>
</dbReference>
<evidence type="ECO:0000256" key="7">
    <source>
        <dbReference type="HAMAP-Rule" id="MF_00201"/>
    </source>
</evidence>
<keyword evidence="3 7" id="KW-0227">DNA damage</keyword>
<evidence type="ECO:0000259" key="8">
    <source>
        <dbReference type="Pfam" id="PF11967"/>
    </source>
</evidence>
<sequence>MLHKTPGIVLRTVKYGDSSLILSIFTELFGIQSYIVNGVRSSKPKAAKGNLLQPGNILDLVVYHHEQKNLQRISEFKLGHVYTSMHVNIVKNTVALYLIELLQKTLKQPEQQPDLYHFTAGVFKALDAGPTTVAANLPLYFTLRLAAHLGFHFAGHYSSYTPYLDLQQGVFTDLPPHHTQYLDEFSSQVTDRLQQIQHLADLDKIELNKERRRNLLYAYLDFYKLHIPDFTELHSPPILNEILS</sequence>
<dbReference type="EMBL" id="CP029600">
    <property type="protein sequence ID" value="AWO02282.1"/>
    <property type="molecule type" value="Genomic_DNA"/>
</dbReference>
<accession>A0ABN5LSY9</accession>
<dbReference type="Gene3D" id="1.20.1440.120">
    <property type="entry name" value="Recombination protein O, C-terminal domain"/>
    <property type="match status" value="1"/>
</dbReference>
<dbReference type="InterPro" id="IPR012340">
    <property type="entry name" value="NA-bd_OB-fold"/>
</dbReference>
<evidence type="ECO:0000256" key="2">
    <source>
        <dbReference type="ARBA" id="ARBA00021310"/>
    </source>
</evidence>
<keyword evidence="5 7" id="KW-0234">DNA repair</keyword>
<evidence type="ECO:0000313" key="9">
    <source>
        <dbReference type="EMBL" id="AWO02282.1"/>
    </source>
</evidence>
<organism evidence="9 10">
    <name type="scientific">Chitinophaga alhagiae</name>
    <dbReference type="NCBI Taxonomy" id="2203219"/>
    <lineage>
        <taxon>Bacteria</taxon>
        <taxon>Pseudomonadati</taxon>
        <taxon>Bacteroidota</taxon>
        <taxon>Chitinophagia</taxon>
        <taxon>Chitinophagales</taxon>
        <taxon>Chitinophagaceae</taxon>
        <taxon>Chitinophaga</taxon>
    </lineage>
</organism>
<name>A0ABN5LSY9_9BACT</name>
<evidence type="ECO:0000256" key="4">
    <source>
        <dbReference type="ARBA" id="ARBA00023172"/>
    </source>
</evidence>
<feature type="domain" description="DNA replication/recombination mediator RecO N-terminal" evidence="8">
    <location>
        <begin position="1"/>
        <end position="78"/>
    </location>
</feature>
<dbReference type="NCBIfam" id="TIGR00613">
    <property type="entry name" value="reco"/>
    <property type="match status" value="1"/>
</dbReference>
<dbReference type="HAMAP" id="MF_00201">
    <property type="entry name" value="RecO"/>
    <property type="match status" value="1"/>
</dbReference>
<dbReference type="Pfam" id="PF02565">
    <property type="entry name" value="RecO_C"/>
    <property type="match status" value="1"/>
</dbReference>
<dbReference type="InterPro" id="IPR037278">
    <property type="entry name" value="ARFGAP/RecO"/>
</dbReference>
<evidence type="ECO:0000256" key="1">
    <source>
        <dbReference type="ARBA" id="ARBA00007452"/>
    </source>
</evidence>
<keyword evidence="10" id="KW-1185">Reference proteome</keyword>
<evidence type="ECO:0000256" key="6">
    <source>
        <dbReference type="ARBA" id="ARBA00033409"/>
    </source>
</evidence>
<protein>
    <recommendedName>
        <fullName evidence="2 7">DNA repair protein RecO</fullName>
    </recommendedName>
    <alternativeName>
        <fullName evidence="6 7">Recombination protein O</fullName>
    </alternativeName>
</protein>
<gene>
    <name evidence="7 9" type="primary">recO</name>
    <name evidence="9" type="ORF">DLD77_08505</name>
</gene>
<reference evidence="9 10" key="1">
    <citation type="submission" date="2018-05" db="EMBL/GenBank/DDBJ databases">
        <title>Chitinophaga sp. nov., isolated from rhizosphere soil of Alhagi.</title>
        <authorList>
            <person name="Liu Y."/>
        </authorList>
    </citation>
    <scope>NUCLEOTIDE SEQUENCE [LARGE SCALE GENOMIC DNA]</scope>
    <source>
        <strain evidence="9 10">T22</strain>
    </source>
</reference>
<keyword evidence="4 7" id="KW-0233">DNA recombination</keyword>
<dbReference type="SUPFAM" id="SSF50249">
    <property type="entry name" value="Nucleic acid-binding proteins"/>
    <property type="match status" value="1"/>
</dbReference>
<proteinExistence type="inferred from homology"/>
<dbReference type="InterPro" id="IPR003717">
    <property type="entry name" value="RecO"/>
</dbReference>
<comment type="similarity">
    <text evidence="1 7">Belongs to the RecO family.</text>
</comment>
<comment type="function">
    <text evidence="7">Involved in DNA repair and RecF pathway recombination.</text>
</comment>
<dbReference type="RefSeq" id="WP_119078489.1">
    <property type="nucleotide sequence ID" value="NZ_CP029600.1"/>
</dbReference>
<evidence type="ECO:0000256" key="5">
    <source>
        <dbReference type="ARBA" id="ARBA00023204"/>
    </source>
</evidence>